<name>A0A0N9UKZ6_SPHMC</name>
<dbReference type="AlphaFoldDB" id="A0A0N9UKZ6"/>
<dbReference type="RefSeq" id="WP_149037613.1">
    <property type="nucleotide sequence ID" value="NZ_CP012700.1"/>
</dbReference>
<reference evidence="1 2" key="1">
    <citation type="journal article" date="2015" name="Genome Announc.">
        <title>Complete Genome Sequence of Polypropylene Glycol- and Polyethylene Glycol-Degrading Sphingopyxis macrogoltabida Strain EY-1.</title>
        <authorList>
            <person name="Ohtsubo Y."/>
            <person name="Nagata Y."/>
            <person name="Numata M."/>
            <person name="Tsuchikane K."/>
            <person name="Hosoyama A."/>
            <person name="Yamazoe A."/>
            <person name="Tsuda M."/>
            <person name="Fujita N."/>
            <person name="Kawai F."/>
        </authorList>
    </citation>
    <scope>NUCLEOTIDE SEQUENCE [LARGE SCALE GENOMIC DNA]</scope>
    <source>
        <strain evidence="1 2">EY-1</strain>
    </source>
</reference>
<evidence type="ECO:0000313" key="1">
    <source>
        <dbReference type="EMBL" id="ALH80110.1"/>
    </source>
</evidence>
<accession>A0A0N9UKZ6</accession>
<dbReference type="OrthoDB" id="7596768at2"/>
<sequence length="61" mass="6260">MSDEVSPSAKLAAAAVDRLIASGLMRADKRDALIVKIAAGTMSGADWKLEVDLATSKGASQ</sequence>
<dbReference type="EMBL" id="CP012700">
    <property type="protein sequence ID" value="ALH80110.1"/>
    <property type="molecule type" value="Genomic_DNA"/>
</dbReference>
<organism evidence="1 2">
    <name type="scientific">Sphingopyxis macrogoltabida</name>
    <name type="common">Sphingomonas macrogoltabidus</name>
    <dbReference type="NCBI Taxonomy" id="33050"/>
    <lineage>
        <taxon>Bacteria</taxon>
        <taxon>Pseudomonadati</taxon>
        <taxon>Pseudomonadota</taxon>
        <taxon>Alphaproteobacteria</taxon>
        <taxon>Sphingomonadales</taxon>
        <taxon>Sphingomonadaceae</taxon>
        <taxon>Sphingopyxis</taxon>
    </lineage>
</organism>
<dbReference type="PATRIC" id="fig|33050.5.peg.1445"/>
<evidence type="ECO:0000313" key="2">
    <source>
        <dbReference type="Proteomes" id="UP000058074"/>
    </source>
</evidence>
<dbReference type="KEGG" id="smag:AN936_06950"/>
<dbReference type="Proteomes" id="UP000058074">
    <property type="component" value="Chromosome"/>
</dbReference>
<gene>
    <name evidence="1" type="ORF">AN936_06950</name>
</gene>
<proteinExistence type="predicted"/>
<protein>
    <submittedName>
        <fullName evidence="1">Uncharacterized protein</fullName>
    </submittedName>
</protein>